<dbReference type="PANTHER" id="PTHR13258:SF0">
    <property type="entry name" value="SYNDETIN"/>
    <property type="match status" value="1"/>
</dbReference>
<dbReference type="GO" id="GO:0005829">
    <property type="term" value="C:cytosol"/>
    <property type="evidence" value="ECO:0007669"/>
    <property type="project" value="GOC"/>
</dbReference>
<feature type="domain" description="Vacuolar protein sorting-associated protein 54 N-terminal" evidence="5">
    <location>
        <begin position="59"/>
        <end position="239"/>
    </location>
</feature>
<keyword evidence="1" id="KW-0813">Transport</keyword>
<proteinExistence type="predicted"/>
<evidence type="ECO:0000313" key="7">
    <source>
        <dbReference type="WBParaSite" id="TREG1_124330.1"/>
    </source>
</evidence>
<dbReference type="WBParaSite" id="TREG1_124330.1">
    <property type="protein sequence ID" value="TREG1_124330.1"/>
    <property type="gene ID" value="TREG1_124330"/>
</dbReference>
<keyword evidence="2" id="KW-0653">Protein transport</keyword>
<organism evidence="6 7">
    <name type="scientific">Trichobilharzia regenti</name>
    <name type="common">Nasal bird schistosome</name>
    <dbReference type="NCBI Taxonomy" id="157069"/>
    <lineage>
        <taxon>Eukaryota</taxon>
        <taxon>Metazoa</taxon>
        <taxon>Spiralia</taxon>
        <taxon>Lophotrochozoa</taxon>
        <taxon>Platyhelminthes</taxon>
        <taxon>Trematoda</taxon>
        <taxon>Digenea</taxon>
        <taxon>Strigeidida</taxon>
        <taxon>Schistosomatoidea</taxon>
        <taxon>Schistosomatidae</taxon>
        <taxon>Trichobilharzia</taxon>
    </lineage>
</organism>
<evidence type="ECO:0000256" key="2">
    <source>
        <dbReference type="ARBA" id="ARBA00022927"/>
    </source>
</evidence>
<evidence type="ECO:0000256" key="4">
    <source>
        <dbReference type="SAM" id="MobiDB-lite"/>
    </source>
</evidence>
<name>A0AA85J0C5_TRIRE</name>
<dbReference type="Proteomes" id="UP000050795">
    <property type="component" value="Unassembled WGS sequence"/>
</dbReference>
<dbReference type="PANTHER" id="PTHR13258">
    <property type="entry name" value="SYNDETIN"/>
    <property type="match status" value="1"/>
</dbReference>
<dbReference type="GO" id="GO:0032456">
    <property type="term" value="P:endocytic recycling"/>
    <property type="evidence" value="ECO:0007669"/>
    <property type="project" value="InterPro"/>
</dbReference>
<evidence type="ECO:0000256" key="1">
    <source>
        <dbReference type="ARBA" id="ARBA00022448"/>
    </source>
</evidence>
<protein>
    <recommendedName>
        <fullName evidence="5">Vacuolar protein sorting-associated protein 54 N-terminal domain-containing protein</fullName>
    </recommendedName>
</protein>
<dbReference type="GO" id="GO:1990745">
    <property type="term" value="C:EARP complex"/>
    <property type="evidence" value="ECO:0007669"/>
    <property type="project" value="InterPro"/>
</dbReference>
<feature type="region of interest" description="Disordered" evidence="4">
    <location>
        <begin position="1"/>
        <end position="52"/>
    </location>
</feature>
<evidence type="ECO:0000259" key="5">
    <source>
        <dbReference type="Pfam" id="PF10475"/>
    </source>
</evidence>
<dbReference type="GO" id="GO:0015031">
    <property type="term" value="P:protein transport"/>
    <property type="evidence" value="ECO:0007669"/>
    <property type="project" value="UniProtKB-KW"/>
</dbReference>
<dbReference type="GO" id="GO:0000149">
    <property type="term" value="F:SNARE binding"/>
    <property type="evidence" value="ECO:0007669"/>
    <property type="project" value="TreeGrafter"/>
</dbReference>
<evidence type="ECO:0000313" key="6">
    <source>
        <dbReference type="Proteomes" id="UP000050795"/>
    </source>
</evidence>
<keyword evidence="3" id="KW-0175">Coiled coil</keyword>
<dbReference type="Pfam" id="PF10475">
    <property type="entry name" value="Vps54_N"/>
    <property type="match status" value="1"/>
</dbReference>
<dbReference type="GO" id="GO:0042147">
    <property type="term" value="P:retrograde transport, endosome to Golgi"/>
    <property type="evidence" value="ECO:0007669"/>
    <property type="project" value="InterPro"/>
</dbReference>
<dbReference type="InterPro" id="IPR019515">
    <property type="entry name" value="VPS54_N"/>
</dbReference>
<evidence type="ECO:0000256" key="3">
    <source>
        <dbReference type="ARBA" id="ARBA00023054"/>
    </source>
</evidence>
<sequence>MDKILRLVSQRSKTSIDSEDNEKPAAYQPPAAISSKETNDNSTDPPNPTRDPHVIQELINSVDSVYYSLAFDSGKYEIENVAGPNCRELAKLKLRLLALDRQNKAVSRRVSELVLEKHPRYEAELKGVLSLQSDNWETLCMCRQIRSSLKQADESLVISRLIVLRNYRRQIRLQQTLNVLFQLRNLQNNVHKLDTLIKQGEFYDAIRLYRESLVLLEDFRSYRCIEPIHVKLKASNCVLMRNWIQSYNEAVNISMIKHIQLYNVLLNF</sequence>
<keyword evidence="6" id="KW-1185">Reference proteome</keyword>
<reference evidence="6" key="1">
    <citation type="submission" date="2022-06" db="EMBL/GenBank/DDBJ databases">
        <authorList>
            <person name="Berger JAMES D."/>
            <person name="Berger JAMES D."/>
        </authorList>
    </citation>
    <scope>NUCLEOTIDE SEQUENCE [LARGE SCALE GENOMIC DNA]</scope>
</reference>
<reference evidence="7" key="2">
    <citation type="submission" date="2023-11" db="UniProtKB">
        <authorList>
            <consortium name="WormBaseParasite"/>
        </authorList>
    </citation>
    <scope>IDENTIFICATION</scope>
</reference>
<dbReference type="AlphaFoldDB" id="A0AA85J0C5"/>
<dbReference type="InterPro" id="IPR040047">
    <property type="entry name" value="VPS50"/>
</dbReference>
<accession>A0AA85J0C5</accession>